<dbReference type="InterPro" id="IPR045206">
    <property type="entry name" value="Maestro_heat-like_prot"/>
</dbReference>
<evidence type="ECO:0000313" key="2">
    <source>
        <dbReference type="EMBL" id="CAI5783030.1"/>
    </source>
</evidence>
<dbReference type="EMBL" id="OX395133">
    <property type="protein sequence ID" value="CAI5783030.1"/>
    <property type="molecule type" value="Genomic_DNA"/>
</dbReference>
<accession>A0AA35KRL6</accession>
<gene>
    <name evidence="2" type="ORF">PODLI_1B018160</name>
</gene>
<dbReference type="GO" id="GO:0005737">
    <property type="term" value="C:cytoplasm"/>
    <property type="evidence" value="ECO:0007669"/>
    <property type="project" value="TreeGrafter"/>
</dbReference>
<sequence>MCFLARDLVVESSFNPLDISHLLQDFIKQFGGTKVEVKVLLEAFCKISQGPTAEGRSMAVFSLSILSHHHLAKVVQYLLQFLFGDFERVWKEVLASADPEKLIHLMAKQIYQSPLVESATKVQHLTSLLHAILRMEDYKAAVRHNFPQLLIALLGMVINFHYDQEFLGGAKEVLHLLLGTTGEQVEAAIVDQLFCRETFSQGLSAMVRAVGKRRWWIPPMVESIIAALGDQDFAGMPQVAAAIYIEDPSLLRLLLLDSLSYVEADVLPELIELVDQAYHSRELEEEDLNMLAETYCGLAAHEEASVRASAIEHLGLLRGWVRDQRLPITTTEEEAIHKLLVVLIHLEDEDEVAKAARRALSHLAPEVKWWARSNKFSLHFALHQAAKHMLLEAMCFLARDLVVESSFNPLDISHLLQDFIKQFGGTKVEVKVLLEAFCKISQGPTAEGRSMAVFSLSILSHHHLAKVVQYLLQFLFGDFERVWKEVLASADPEKLIHLMAKQIYQSPLVESATKVQHLTSLLHAILRMEDYKAAVRHNFPQLLIALLGMVINFHYDQEFLGGAKEVLHLLLGTTGEQVEAAIVDQLFCRETFSQGLSAMVRAVGKRRWWIPPMVESIIAALGDQDFAGMPQVAAAIYIEDPSLLRLLLLDSLSYVEADVLPELIELVDQAYHSRELEEEDLNMLAETYCGLAAHEEASVRASAIEHLGLLRGWVRDQRLPITTTEEEAIHKLLVVLIHLEDEDEVAKAARRALSHLAPEVKWWARSNKFSLHFALHQAAKHMLLEAMCFLARDLVVESSFNPLDISHLLQDFIKQFGGTKVEVKVLLEAFCKISQGPTAEGRSMAVFSLSILSHHHLAKVVQYLLQFLFGDFERVWKEVLASADPEKLIHLMAKQIYQSPLVESATKVQHLTSLLHAILRMEDYKAAVRHNFPQLLIALLGMVINFHYDQEFLGGAKEVLHLLLGTTGEQVEAAIVDQLFCRETFSQGLSAMVRAVGKRRWWIPPMVESIIAALGDQDFAGMPQVAAAIYIEDPSLLRLLLLDSLSYVEADVLPELIELVDQAYHSRELEEEDLNMLAETYCGLAAHEEASVRASAIEHLGLLRGWVRDQRLPITTTEEEAIHKLLVVLIHLEDEDEVAKAARRALSHLAPEVKWWARSNKFSLHFALHQAAKHMPCPVGISDLPLSLRVFGAFLPAEQLLEAMCFLARDLVVESSFNPLDISHLLQDFIKQFGGTKVEVKVLLEAFCKISQGPTAEGRSMAVFSLSILSHHHLAKVVQYLLQFLFGDFERVWKEVLASADPEKLIHLMAKQIYQSPLVESATKVQHLTSLLHAILRMEDYKAAVRHNFPQLLIALLGMVINFHYDQEFLGGAKEVLHLLLGTTGEQVEAAIVDQLFCRETFSQGLSAMVRAVGKRRWWIPPMVESIIAALGDQDFAGMPQVAAAIYIELLSCRLEVYPCEDTLERLLNWLEHDYLQVRKLSVRGISLLLDSDMASDAQREGGRGDPSLLRLLLLDSLSYVEADVLPELIELVDQAYHSRELEEEDLNMLAETYCGLAAHEEASVRASAIEHLGLLRGWVRDQRLPITTTEEEAIHKLLVVLIHLEDEDEVAKAARRALSHLAPEVKWWARSNKFSLHFALHQAAKHMYFQKRRSHADYLSPATTGVTHFAARLHRASQAEVKARS</sequence>
<reference evidence="2" key="1">
    <citation type="submission" date="2022-12" db="EMBL/GenBank/DDBJ databases">
        <authorList>
            <person name="Alioto T."/>
            <person name="Alioto T."/>
            <person name="Gomez Garrido J."/>
        </authorList>
    </citation>
    <scope>NUCLEOTIDE SEQUENCE</scope>
</reference>
<evidence type="ECO:0000313" key="3">
    <source>
        <dbReference type="Proteomes" id="UP001178461"/>
    </source>
</evidence>
<dbReference type="PANTHER" id="PTHR23120:SF42">
    <property type="entry name" value="MAESTRO HEAT-LIKE REPEAT FAMILY MEMBER 3"/>
    <property type="match status" value="1"/>
</dbReference>
<dbReference type="PANTHER" id="PTHR23120">
    <property type="entry name" value="MAESTRO-RELATED HEAT DOMAIN-CONTAINING"/>
    <property type="match status" value="1"/>
</dbReference>
<organism evidence="2 3">
    <name type="scientific">Podarcis lilfordi</name>
    <name type="common">Lilford's wall lizard</name>
    <dbReference type="NCBI Taxonomy" id="74358"/>
    <lineage>
        <taxon>Eukaryota</taxon>
        <taxon>Metazoa</taxon>
        <taxon>Chordata</taxon>
        <taxon>Craniata</taxon>
        <taxon>Vertebrata</taxon>
        <taxon>Euteleostomi</taxon>
        <taxon>Lepidosauria</taxon>
        <taxon>Squamata</taxon>
        <taxon>Bifurcata</taxon>
        <taxon>Unidentata</taxon>
        <taxon>Episquamata</taxon>
        <taxon>Laterata</taxon>
        <taxon>Lacertibaenia</taxon>
        <taxon>Lacertidae</taxon>
        <taxon>Podarcis</taxon>
    </lineage>
</organism>
<dbReference type="Pfam" id="PF23227">
    <property type="entry name" value="HEAT_MROH2B_C"/>
    <property type="match status" value="1"/>
</dbReference>
<name>A0AA35KRL6_9SAUR</name>
<dbReference type="InterPro" id="IPR055406">
    <property type="entry name" value="HEAT_Maestro"/>
</dbReference>
<dbReference type="SUPFAM" id="SSF48371">
    <property type="entry name" value="ARM repeat"/>
    <property type="match status" value="3"/>
</dbReference>
<dbReference type="InterPro" id="IPR016024">
    <property type="entry name" value="ARM-type_fold"/>
</dbReference>
<keyword evidence="3" id="KW-1185">Reference proteome</keyword>
<protein>
    <submittedName>
        <fullName evidence="2">XP_034990945.1uncharacterized protein LOC118094538</fullName>
    </submittedName>
</protein>
<proteinExistence type="predicted"/>
<evidence type="ECO:0000259" key="1">
    <source>
        <dbReference type="Pfam" id="PF23227"/>
    </source>
</evidence>
<feature type="domain" description="Maestro/Maestro-like HEAT-repeats" evidence="1">
    <location>
        <begin position="1464"/>
        <end position="1650"/>
    </location>
</feature>
<dbReference type="Proteomes" id="UP001178461">
    <property type="component" value="Chromosome 8"/>
</dbReference>